<feature type="transmembrane region" description="Helical" evidence="15">
    <location>
        <begin position="71"/>
        <end position="89"/>
    </location>
</feature>
<keyword evidence="12 14" id="KW-0143">Chaperone</keyword>
<dbReference type="NCBIfam" id="NF002485">
    <property type="entry name" value="PRK01749.1"/>
    <property type="match status" value="1"/>
</dbReference>
<comment type="subcellular location">
    <subcellularLocation>
        <location evidence="1">Cell inner membrane</location>
        <topology evidence="1">Multi-pass membrane protein</topology>
    </subcellularLocation>
    <subcellularLocation>
        <location evidence="14">Cell membrane</location>
        <topology evidence="14">Multi-pass membrane protein</topology>
    </subcellularLocation>
</comment>
<feature type="disulfide bond" description="Redox-active" evidence="14">
    <location>
        <begin position="105"/>
        <end position="131"/>
    </location>
</feature>
<keyword evidence="7 14" id="KW-0249">Electron transport</keyword>
<evidence type="ECO:0000256" key="1">
    <source>
        <dbReference type="ARBA" id="ARBA00004429"/>
    </source>
</evidence>
<evidence type="ECO:0000256" key="9">
    <source>
        <dbReference type="ARBA" id="ARBA00023002"/>
    </source>
</evidence>
<name>A0ABT7SXM4_9ALTE</name>
<comment type="caution">
    <text evidence="16">The sequence shown here is derived from an EMBL/GenBank/DDBJ whole genome shotgun (WGS) entry which is preliminary data.</text>
</comment>
<keyword evidence="17" id="KW-1185">Reference proteome</keyword>
<dbReference type="InterPro" id="IPR003752">
    <property type="entry name" value="DiS_bond_form_DsbB/BdbC"/>
</dbReference>
<keyword evidence="6 14" id="KW-0812">Transmembrane</keyword>
<feature type="topological domain" description="Periplasmic" evidence="14">
    <location>
        <begin position="32"/>
        <end position="49"/>
    </location>
</feature>
<evidence type="ECO:0000256" key="4">
    <source>
        <dbReference type="ARBA" id="ARBA00022475"/>
    </source>
</evidence>
<dbReference type="InterPro" id="IPR050183">
    <property type="entry name" value="DsbB"/>
</dbReference>
<reference evidence="16 17" key="1">
    <citation type="submission" date="2023-06" db="EMBL/GenBank/DDBJ databases">
        <title>Alteromonas sp. ASW11-36 isolated from intertidal sand.</title>
        <authorList>
            <person name="Li Y."/>
        </authorList>
    </citation>
    <scope>NUCLEOTIDE SEQUENCE [LARGE SCALE GENOMIC DNA]</scope>
    <source>
        <strain evidence="16 17">ASW11-36</strain>
    </source>
</reference>
<accession>A0ABT7SXM4</accession>
<evidence type="ECO:0000256" key="11">
    <source>
        <dbReference type="ARBA" id="ARBA00023157"/>
    </source>
</evidence>
<evidence type="ECO:0000256" key="2">
    <source>
        <dbReference type="ARBA" id="ARBA00008823"/>
    </source>
</evidence>
<feature type="transmembrane region" description="Helical" evidence="15">
    <location>
        <begin position="146"/>
        <end position="167"/>
    </location>
</feature>
<keyword evidence="5" id="KW-0997">Cell inner membrane</keyword>
<evidence type="ECO:0000256" key="15">
    <source>
        <dbReference type="SAM" id="Phobius"/>
    </source>
</evidence>
<evidence type="ECO:0000256" key="5">
    <source>
        <dbReference type="ARBA" id="ARBA00022519"/>
    </source>
</evidence>
<keyword evidence="11 14" id="KW-1015">Disulfide bond</keyword>
<dbReference type="SUPFAM" id="SSF158442">
    <property type="entry name" value="DsbB-like"/>
    <property type="match status" value="1"/>
</dbReference>
<dbReference type="EMBL" id="JAUCBP010000007">
    <property type="protein sequence ID" value="MDM7860294.1"/>
    <property type="molecule type" value="Genomic_DNA"/>
</dbReference>
<evidence type="ECO:0000256" key="10">
    <source>
        <dbReference type="ARBA" id="ARBA00023136"/>
    </source>
</evidence>
<keyword evidence="13 14" id="KW-0676">Redox-active center</keyword>
<dbReference type="InterPro" id="IPR022920">
    <property type="entry name" value="Disulphide_bond_form_DsbB"/>
</dbReference>
<evidence type="ECO:0000256" key="13">
    <source>
        <dbReference type="ARBA" id="ARBA00023284"/>
    </source>
</evidence>
<evidence type="ECO:0000256" key="12">
    <source>
        <dbReference type="ARBA" id="ARBA00023186"/>
    </source>
</evidence>
<comment type="function">
    <text evidence="14">Required for disulfide bond formation in some periplasmic proteins. Acts by oxidizing the DsbA protein.</text>
</comment>
<evidence type="ECO:0000256" key="8">
    <source>
        <dbReference type="ARBA" id="ARBA00022989"/>
    </source>
</evidence>
<comment type="similarity">
    <text evidence="2 14">Belongs to the DsbB family.</text>
</comment>
<dbReference type="GO" id="GO:0016491">
    <property type="term" value="F:oxidoreductase activity"/>
    <property type="evidence" value="ECO:0007669"/>
    <property type="project" value="UniProtKB-KW"/>
</dbReference>
<evidence type="ECO:0000256" key="14">
    <source>
        <dbReference type="HAMAP-Rule" id="MF_00286"/>
    </source>
</evidence>
<evidence type="ECO:0000256" key="7">
    <source>
        <dbReference type="ARBA" id="ARBA00022982"/>
    </source>
</evidence>
<protein>
    <recommendedName>
        <fullName evidence="14">Disulfide bond formation protein B</fullName>
    </recommendedName>
    <alternativeName>
        <fullName evidence="14">Disulfide oxidoreductase</fullName>
    </alternativeName>
</protein>
<keyword evidence="3 14" id="KW-0813">Transport</keyword>
<dbReference type="HAMAP" id="MF_00286">
    <property type="entry name" value="DsbB"/>
    <property type="match status" value="1"/>
</dbReference>
<comment type="caution">
    <text evidence="14">Lacks conserved residue(s) required for the propagation of feature annotation.</text>
</comment>
<evidence type="ECO:0000313" key="16">
    <source>
        <dbReference type="EMBL" id="MDM7860294.1"/>
    </source>
</evidence>
<dbReference type="Gene3D" id="1.20.1550.10">
    <property type="entry name" value="DsbB-like"/>
    <property type="match status" value="1"/>
</dbReference>
<feature type="disulfide bond" description="Redox-active" evidence="14">
    <location>
        <begin position="41"/>
        <end position="44"/>
    </location>
</feature>
<evidence type="ECO:0000256" key="6">
    <source>
        <dbReference type="ARBA" id="ARBA00022692"/>
    </source>
</evidence>
<keyword evidence="8 14" id="KW-1133">Transmembrane helix</keyword>
<feature type="transmembrane region" description="Helical" evidence="15">
    <location>
        <begin position="45"/>
        <end position="64"/>
    </location>
</feature>
<keyword evidence="9 14" id="KW-0560">Oxidoreductase</keyword>
<evidence type="ECO:0000313" key="17">
    <source>
        <dbReference type="Proteomes" id="UP001234343"/>
    </source>
</evidence>
<evidence type="ECO:0000256" key="3">
    <source>
        <dbReference type="ARBA" id="ARBA00022448"/>
    </source>
</evidence>
<dbReference type="Proteomes" id="UP001234343">
    <property type="component" value="Unassembled WGS sequence"/>
</dbReference>
<dbReference type="Pfam" id="PF02600">
    <property type="entry name" value="DsbB"/>
    <property type="match status" value="1"/>
</dbReference>
<feature type="topological domain" description="Cytoplasmic" evidence="14">
    <location>
        <begin position="1"/>
        <end position="14"/>
    </location>
</feature>
<keyword evidence="10 14" id="KW-0472">Membrane</keyword>
<keyword evidence="4 14" id="KW-1003">Cell membrane</keyword>
<feature type="topological domain" description="Cytoplasmic" evidence="14">
    <location>
        <begin position="165"/>
        <end position="173"/>
    </location>
</feature>
<dbReference type="PANTHER" id="PTHR36570">
    <property type="entry name" value="DISULFIDE BOND FORMATION PROTEIN B"/>
    <property type="match status" value="1"/>
</dbReference>
<proteinExistence type="inferred from homology"/>
<organism evidence="16 17">
    <name type="scientific">Alteromonas arenosi</name>
    <dbReference type="NCBI Taxonomy" id="3055817"/>
    <lineage>
        <taxon>Bacteria</taxon>
        <taxon>Pseudomonadati</taxon>
        <taxon>Pseudomonadota</taxon>
        <taxon>Gammaproteobacteria</taxon>
        <taxon>Alteromonadales</taxon>
        <taxon>Alteromonadaceae</taxon>
        <taxon>Alteromonas/Salinimonas group</taxon>
        <taxon>Alteromonas</taxon>
    </lineage>
</organism>
<dbReference type="InterPro" id="IPR023380">
    <property type="entry name" value="DsbB-like_sf"/>
</dbReference>
<sequence length="173" mass="19562">MVVMLSQWSKQRSSWGLLFVSALALELTALYFQHAMGLQPCIKCIYQRTAMFGILFAALLPLLHNTSLTRLVAYGVWGLSAVWGFMIAYEHVDILSAPNPFFAPCEIVPNFPSWMPLHEWLPDIFAATGDCLDDTWQFAGMGMAQWMMVIFGFYVALLVVVLAARLIHIFKRP</sequence>
<dbReference type="PANTHER" id="PTHR36570:SF2">
    <property type="entry name" value="DISULFIDE BOND FORMATION PROTEIN B"/>
    <property type="match status" value="1"/>
</dbReference>
<gene>
    <name evidence="14 16" type="primary">dsbB</name>
    <name evidence="16" type="ORF">QTP81_06775</name>
</gene>
<dbReference type="RefSeq" id="WP_289364599.1">
    <property type="nucleotide sequence ID" value="NZ_JAUCBP010000007.1"/>
</dbReference>